<organism evidence="1 2">
    <name type="scientific">Photorhabdus namnaonensis</name>
    <dbReference type="NCBI Taxonomy" id="1851568"/>
    <lineage>
        <taxon>Bacteria</taxon>
        <taxon>Pseudomonadati</taxon>
        <taxon>Pseudomonadota</taxon>
        <taxon>Gammaproteobacteria</taxon>
        <taxon>Enterobacterales</taxon>
        <taxon>Morganellaceae</taxon>
        <taxon>Photorhabdus</taxon>
    </lineage>
</organism>
<dbReference type="PATRIC" id="fig|29488.15.peg.2513"/>
<evidence type="ECO:0000313" key="2">
    <source>
        <dbReference type="Proteomes" id="UP000092665"/>
    </source>
</evidence>
<reference evidence="2" key="1">
    <citation type="submission" date="2015-11" db="EMBL/GenBank/DDBJ databases">
        <authorList>
            <person name="Tobias N.J."/>
            <person name="Mishra B."/>
            <person name="Gupta D.K."/>
            <person name="Thines M."/>
            <person name="Stinear T.P."/>
            <person name="Bode H.B."/>
        </authorList>
    </citation>
    <scope>NUCLEOTIDE SEQUENCE [LARGE SCALE GENOMIC DNA]</scope>
    <source>
        <strain evidence="2">PB45.5</strain>
    </source>
</reference>
<keyword evidence="2" id="KW-1185">Reference proteome</keyword>
<comment type="caution">
    <text evidence="1">The sequence shown here is derived from an EMBL/GenBank/DDBJ whole genome shotgun (WGS) entry which is preliminary data.</text>
</comment>
<gene>
    <name evidence="1" type="ORF">Phpb_02286</name>
</gene>
<evidence type="ECO:0000313" key="1">
    <source>
        <dbReference type="EMBL" id="OCA54645.1"/>
    </source>
</evidence>
<protein>
    <submittedName>
        <fullName evidence="1">Uncharacterized protein</fullName>
    </submittedName>
</protein>
<dbReference type="RefSeq" id="WP_082302565.1">
    <property type="nucleotide sequence ID" value="NZ_CAWMQN010000063.1"/>
</dbReference>
<proteinExistence type="predicted"/>
<dbReference type="EMBL" id="LOIC01000063">
    <property type="protein sequence ID" value="OCA54645.1"/>
    <property type="molecule type" value="Genomic_DNA"/>
</dbReference>
<dbReference type="AlphaFoldDB" id="A0A1B8YHS8"/>
<sequence length="130" mass="14787">MMFNARMLYLTFLALAFCAGWRVNHYYRDSLELNVTRAADATGEKIRQELQHISSVSARQLENKLEGIAHAAPREIHTEMVRPVFTHVCVSPEFVRMYNDTAESIERTLSGKLTDKMSGQITPADGNNRK</sequence>
<name>A0A1B8YHS8_9GAMM</name>
<accession>A0A1B8YHS8</accession>
<dbReference type="Proteomes" id="UP000092665">
    <property type="component" value="Unassembled WGS sequence"/>
</dbReference>